<keyword evidence="3" id="KW-1185">Reference proteome</keyword>
<proteinExistence type="predicted"/>
<reference evidence="2 3" key="1">
    <citation type="submission" date="2018-11" db="EMBL/GenBank/DDBJ databases">
        <authorList>
            <consortium name="Pathogen Informatics"/>
        </authorList>
    </citation>
    <scope>NUCLEOTIDE SEQUENCE [LARGE SCALE GENOMIC DNA]</scope>
</reference>
<name>A0A3P7MA61_DIBLA</name>
<sequence length="94" mass="10608">MGCAQGKELPNSAPNDPNLENNANECPEIPDPAYNLCCCSCKKRLTREQQHDLEFRRNNCRNSERLISMHKSLVSTDTLLPHMPSLSSQNKSVH</sequence>
<accession>A0A3P7MA61</accession>
<dbReference type="AlphaFoldDB" id="A0A3P7MA61"/>
<organism evidence="2 3">
    <name type="scientific">Dibothriocephalus latus</name>
    <name type="common">Fish tapeworm</name>
    <name type="synonym">Diphyllobothrium latum</name>
    <dbReference type="NCBI Taxonomy" id="60516"/>
    <lineage>
        <taxon>Eukaryota</taxon>
        <taxon>Metazoa</taxon>
        <taxon>Spiralia</taxon>
        <taxon>Lophotrochozoa</taxon>
        <taxon>Platyhelminthes</taxon>
        <taxon>Cestoda</taxon>
        <taxon>Eucestoda</taxon>
        <taxon>Diphyllobothriidea</taxon>
        <taxon>Diphyllobothriidae</taxon>
        <taxon>Dibothriocephalus</taxon>
    </lineage>
</organism>
<gene>
    <name evidence="2" type="ORF">DILT_LOCUS10662</name>
</gene>
<dbReference type="EMBL" id="UYRU01060509">
    <property type="protein sequence ID" value="VDN14831.1"/>
    <property type="molecule type" value="Genomic_DNA"/>
</dbReference>
<dbReference type="Proteomes" id="UP000281553">
    <property type="component" value="Unassembled WGS sequence"/>
</dbReference>
<evidence type="ECO:0000256" key="1">
    <source>
        <dbReference type="SAM" id="MobiDB-lite"/>
    </source>
</evidence>
<protein>
    <submittedName>
        <fullName evidence="2">Uncharacterized protein</fullName>
    </submittedName>
</protein>
<evidence type="ECO:0000313" key="3">
    <source>
        <dbReference type="Proteomes" id="UP000281553"/>
    </source>
</evidence>
<evidence type="ECO:0000313" key="2">
    <source>
        <dbReference type="EMBL" id="VDN14831.1"/>
    </source>
</evidence>
<feature type="compositionally biased region" description="Polar residues" evidence="1">
    <location>
        <begin position="12"/>
        <end position="24"/>
    </location>
</feature>
<feature type="region of interest" description="Disordered" evidence="1">
    <location>
        <begin position="1"/>
        <end position="25"/>
    </location>
</feature>